<dbReference type="AlphaFoldDB" id="A0AAD8W211"/>
<accession>A0AAD8W211</accession>
<feature type="compositionally biased region" description="Acidic residues" evidence="5">
    <location>
        <begin position="311"/>
        <end position="320"/>
    </location>
</feature>
<dbReference type="InterPro" id="IPR006564">
    <property type="entry name" value="Znf_PMZ"/>
</dbReference>
<feature type="compositionally biased region" description="Polar residues" evidence="5">
    <location>
        <begin position="876"/>
        <end position="901"/>
    </location>
</feature>
<keyword evidence="2 4" id="KW-0863">Zinc-finger</keyword>
<feature type="region of interest" description="Disordered" evidence="5">
    <location>
        <begin position="306"/>
        <end position="337"/>
    </location>
</feature>
<dbReference type="Proteomes" id="UP001231189">
    <property type="component" value="Unassembled WGS sequence"/>
</dbReference>
<feature type="region of interest" description="Disordered" evidence="5">
    <location>
        <begin position="863"/>
        <end position="981"/>
    </location>
</feature>
<dbReference type="Pfam" id="PF10551">
    <property type="entry name" value="MULE"/>
    <property type="match status" value="1"/>
</dbReference>
<dbReference type="GO" id="GO:0008270">
    <property type="term" value="F:zinc ion binding"/>
    <property type="evidence" value="ECO:0007669"/>
    <property type="project" value="UniProtKB-KW"/>
</dbReference>
<comment type="caution">
    <text evidence="7">The sequence shown here is derived from an EMBL/GenBank/DDBJ whole genome shotgun (WGS) entry which is preliminary data.</text>
</comment>
<gene>
    <name evidence="7" type="ORF">QYE76_006327</name>
</gene>
<evidence type="ECO:0000256" key="4">
    <source>
        <dbReference type="PROSITE-ProRule" id="PRU00325"/>
    </source>
</evidence>
<dbReference type="EMBL" id="JAUUTY010000005">
    <property type="protein sequence ID" value="KAK1632012.1"/>
    <property type="molecule type" value="Genomic_DNA"/>
</dbReference>
<feature type="domain" description="SWIM-type" evidence="6">
    <location>
        <begin position="751"/>
        <end position="785"/>
    </location>
</feature>
<feature type="compositionally biased region" description="Acidic residues" evidence="5">
    <location>
        <begin position="218"/>
        <end position="227"/>
    </location>
</feature>
<evidence type="ECO:0000313" key="8">
    <source>
        <dbReference type="Proteomes" id="UP001231189"/>
    </source>
</evidence>
<keyword evidence="8" id="KW-1185">Reference proteome</keyword>
<dbReference type="InterPro" id="IPR018289">
    <property type="entry name" value="MULE_transposase_dom"/>
</dbReference>
<feature type="compositionally biased region" description="Gly residues" evidence="5">
    <location>
        <begin position="73"/>
        <end position="87"/>
    </location>
</feature>
<dbReference type="InterPro" id="IPR007527">
    <property type="entry name" value="Znf_SWIM"/>
</dbReference>
<organism evidence="7 8">
    <name type="scientific">Lolium multiflorum</name>
    <name type="common">Italian ryegrass</name>
    <name type="synonym">Lolium perenne subsp. multiflorum</name>
    <dbReference type="NCBI Taxonomy" id="4521"/>
    <lineage>
        <taxon>Eukaryota</taxon>
        <taxon>Viridiplantae</taxon>
        <taxon>Streptophyta</taxon>
        <taxon>Embryophyta</taxon>
        <taxon>Tracheophyta</taxon>
        <taxon>Spermatophyta</taxon>
        <taxon>Magnoliopsida</taxon>
        <taxon>Liliopsida</taxon>
        <taxon>Poales</taxon>
        <taxon>Poaceae</taxon>
        <taxon>BOP clade</taxon>
        <taxon>Pooideae</taxon>
        <taxon>Poodae</taxon>
        <taxon>Poeae</taxon>
        <taxon>Poeae Chloroplast Group 2 (Poeae type)</taxon>
        <taxon>Loliodinae</taxon>
        <taxon>Loliinae</taxon>
        <taxon>Lolium</taxon>
    </lineage>
</organism>
<evidence type="ECO:0000256" key="3">
    <source>
        <dbReference type="ARBA" id="ARBA00022833"/>
    </source>
</evidence>
<dbReference type="PANTHER" id="PTHR47718:SF4">
    <property type="entry name" value="PROTEIN FAR1-RELATED SEQUENCE"/>
    <property type="match status" value="1"/>
</dbReference>
<sequence length="1046" mass="118160">MQMNLAGKLSGYGMCMDAWLVSWLMSGLDLNLEPDDVDMEDAGINGSDPFFCTQADQTEVVDESQDPLLAEHGGQGGDSDVHSGGGQQFNAAPPPANPSTENINTTTMPTTTLSGSSNPELADHGADGVAPNEEVASSPQEPFLGMRFDTIEDAREHYNAYSKRLGFSIKSNTSLRQPFTKVVRKQQFVCNKYRAPKTEEQIQEERVKFVEEVSPVQLDDEDGDGEEAGPSKKPKSAGVKRQREKIKQTKCPAKMCVKLINNKYEVTYFIAEHNHPMLVKPSLTKYRAPKTEEQIQEERVKFVEEVSPVQLDDEDGDGEEAGPSKKPKSAGVKRQREKIKQTKCPAKMCVKLINNKYEVTYFIAEHNHPMLVKPSLTKYLRSHKGIPRDEREFLKCLHDCNLETGRMMTVMSSFYGEECFVPYDPKAITNLRTSLRKEEKEWDIAETVAYFAELKDKDPGFYSRISFDEEHRVENIFWVDSAARKAYTEAYHDCVSFDTTFLTNQFNMPFATFVGINRHGQSFMLGCGFLRDEKEESFTWLFKQFLDAMHGLQPTNIITGQDQAMRNAIKEVFFDTVHRNCRWHVMKKANEKLGPFLGRHPGLVDDFNECINESMSEDEFEARWAEMIAKHRFFPFLQSTQRSEGFNAVLKRYINPRNSIKHFVKQYEKLQQRILGKEGHNDFRTDELEPDPWSPFPIEKQALAVYTRPIYHRFRKEFALIGCYNVQPQGNNLYQLVPNNEKCYPYGSRYYMVNANGGQFNCECCKFERDGLLCCHVLKVFTHIGVDAIPEQYILRRWTPAALETVVQPTVQAQDDVMPEESRQKLRFANLSTKFVALAKLASASDQHDAIARRHIREMTTEFAQLNKVKRKRKPTTSAPEQTANPNSNRTSTSAPSTHQKTSSGPTRTRPVPPPTTSNSQQAPRSAPGHVPTAHTTGDVPPATKPAPATSQQGHSAPSAPTRQGRPNKKKKSTEADFPYVQQASDMVGASEEDMVILDPPRSNTKGRMKNRYPGGIELQAKRTILCTVCGLPGHNSATCENSLKG</sequence>
<feature type="compositionally biased region" description="Basic residues" evidence="5">
    <location>
        <begin position="325"/>
        <end position="337"/>
    </location>
</feature>
<proteinExistence type="predicted"/>
<dbReference type="PANTHER" id="PTHR47718">
    <property type="entry name" value="OS01G0519700 PROTEIN"/>
    <property type="match status" value="1"/>
</dbReference>
<keyword evidence="1" id="KW-0479">Metal-binding</keyword>
<evidence type="ECO:0000259" key="6">
    <source>
        <dbReference type="PROSITE" id="PS50966"/>
    </source>
</evidence>
<feature type="compositionally biased region" description="Polar residues" evidence="5">
    <location>
        <begin position="949"/>
        <end position="962"/>
    </location>
</feature>
<evidence type="ECO:0000256" key="5">
    <source>
        <dbReference type="SAM" id="MobiDB-lite"/>
    </source>
</evidence>
<keyword evidence="3" id="KW-0862">Zinc</keyword>
<dbReference type="PROSITE" id="PS50966">
    <property type="entry name" value="ZF_SWIM"/>
    <property type="match status" value="1"/>
</dbReference>
<feature type="compositionally biased region" description="Basic residues" evidence="5">
    <location>
        <begin position="232"/>
        <end position="244"/>
    </location>
</feature>
<name>A0AAD8W211_LOLMU</name>
<dbReference type="SMART" id="SM00575">
    <property type="entry name" value="ZnF_PMZ"/>
    <property type="match status" value="1"/>
</dbReference>
<feature type="region of interest" description="Disordered" evidence="5">
    <location>
        <begin position="212"/>
        <end position="245"/>
    </location>
</feature>
<dbReference type="Pfam" id="PF04434">
    <property type="entry name" value="SWIM"/>
    <property type="match status" value="1"/>
</dbReference>
<evidence type="ECO:0000256" key="2">
    <source>
        <dbReference type="ARBA" id="ARBA00022771"/>
    </source>
</evidence>
<feature type="region of interest" description="Disordered" evidence="5">
    <location>
        <begin position="68"/>
        <end position="143"/>
    </location>
</feature>
<reference evidence="7" key="1">
    <citation type="submission" date="2023-07" db="EMBL/GenBank/DDBJ databases">
        <title>A chromosome-level genome assembly of Lolium multiflorum.</title>
        <authorList>
            <person name="Chen Y."/>
            <person name="Copetti D."/>
            <person name="Kolliker R."/>
            <person name="Studer B."/>
        </authorList>
    </citation>
    <scope>NUCLEOTIDE SEQUENCE</scope>
    <source>
        <strain evidence="7">02402/16</strain>
        <tissue evidence="7">Leaf</tissue>
    </source>
</reference>
<protein>
    <recommendedName>
        <fullName evidence="6">SWIM-type domain-containing protein</fullName>
    </recommendedName>
</protein>
<evidence type="ECO:0000313" key="7">
    <source>
        <dbReference type="EMBL" id="KAK1632012.1"/>
    </source>
</evidence>
<evidence type="ECO:0000256" key="1">
    <source>
        <dbReference type="ARBA" id="ARBA00022723"/>
    </source>
</evidence>